<dbReference type="PANTHER" id="PTHR17453:SF0">
    <property type="entry name" value="SIGNAL RECOGNITION PARTICLE 19 KDA PROTEIN"/>
    <property type="match status" value="1"/>
</dbReference>
<dbReference type="AlphaFoldDB" id="T2MH64"/>
<comment type="subcellular location">
    <subcellularLocation>
        <location evidence="1">Cytoplasm</location>
    </subcellularLocation>
    <subcellularLocation>
        <location evidence="2">Nucleus</location>
        <location evidence="2">Nucleolus</location>
    </subcellularLocation>
</comment>
<dbReference type="Pfam" id="PF01922">
    <property type="entry name" value="SRP19"/>
    <property type="match status" value="1"/>
</dbReference>
<evidence type="ECO:0000256" key="6">
    <source>
        <dbReference type="ARBA" id="ARBA00023135"/>
    </source>
</evidence>
<comment type="function">
    <text evidence="9">Component of the signal recognition particle (SRP) complex, a ribonucleoprotein complex that mediates the cotranslational targeting of secretory and membrane proteins to the endoplasmic reticulum (ER). Binds directly to 7SL RNA. Mediates binding of SRP54 to the SRP complex.</text>
</comment>
<keyword evidence="7" id="KW-0539">Nucleus</keyword>
<reference evidence="11" key="1">
    <citation type="journal article" date="2013" name="Genome Biol. Evol.">
        <title>Punctuated emergences of genetic and phenotypic innovations in eumetazoan, bilaterian, euteleostome, and hominidae ancestors.</title>
        <authorList>
            <person name="Wenger Y."/>
            <person name="Galliot B."/>
        </authorList>
    </citation>
    <scope>NUCLEOTIDE SEQUENCE</scope>
    <source>
        <tissue evidence="11">Whole animals</tissue>
    </source>
</reference>
<dbReference type="InterPro" id="IPR002778">
    <property type="entry name" value="Signal_recog_particle_SRP19"/>
</dbReference>
<dbReference type="GO" id="GO:0006617">
    <property type="term" value="P:SRP-dependent cotranslational protein targeting to membrane, signal sequence recognition"/>
    <property type="evidence" value="ECO:0007669"/>
    <property type="project" value="TreeGrafter"/>
</dbReference>
<organism evidence="11">
    <name type="scientific">Hydra vulgaris</name>
    <name type="common">Hydra</name>
    <name type="synonym">Hydra attenuata</name>
    <dbReference type="NCBI Taxonomy" id="6087"/>
    <lineage>
        <taxon>Eukaryota</taxon>
        <taxon>Metazoa</taxon>
        <taxon>Cnidaria</taxon>
        <taxon>Hydrozoa</taxon>
        <taxon>Hydroidolina</taxon>
        <taxon>Anthoathecata</taxon>
        <taxon>Aplanulata</taxon>
        <taxon>Hydridae</taxon>
        <taxon>Hydra</taxon>
    </lineage>
</organism>
<protein>
    <submittedName>
        <fullName evidence="11">Signal recognition particle 19 kDa protein</fullName>
    </submittedName>
</protein>
<evidence type="ECO:0000256" key="4">
    <source>
        <dbReference type="ARBA" id="ARBA00022490"/>
    </source>
</evidence>
<dbReference type="GO" id="GO:0005786">
    <property type="term" value="C:signal recognition particle, endoplasmic reticulum targeting"/>
    <property type="evidence" value="ECO:0007669"/>
    <property type="project" value="UniProtKB-KW"/>
</dbReference>
<comment type="similarity">
    <text evidence="3">Belongs to the SRP19 family.</text>
</comment>
<dbReference type="GO" id="GO:0008312">
    <property type="term" value="F:7S RNA binding"/>
    <property type="evidence" value="ECO:0007669"/>
    <property type="project" value="InterPro"/>
</dbReference>
<evidence type="ECO:0000313" key="11">
    <source>
        <dbReference type="EMBL" id="CDG71451.1"/>
    </source>
</evidence>
<dbReference type="GO" id="GO:0005730">
    <property type="term" value="C:nucleolus"/>
    <property type="evidence" value="ECO:0007669"/>
    <property type="project" value="UniProtKB-SubCell"/>
</dbReference>
<dbReference type="OrthoDB" id="2190947at2759"/>
<evidence type="ECO:0000256" key="10">
    <source>
        <dbReference type="SAM" id="MobiDB-lite"/>
    </source>
</evidence>
<name>T2MH64_HYDVU</name>
<dbReference type="PANTHER" id="PTHR17453">
    <property type="entry name" value="SIGNAL RECOGNITION PARTICLE 19 KD PROTEIN"/>
    <property type="match status" value="1"/>
</dbReference>
<evidence type="ECO:0000256" key="1">
    <source>
        <dbReference type="ARBA" id="ARBA00004496"/>
    </source>
</evidence>
<dbReference type="Gene3D" id="3.30.56.30">
    <property type="entry name" value="Signal recognition particle, SRP19-like subunit"/>
    <property type="match status" value="1"/>
</dbReference>
<keyword evidence="6" id="KW-0733">Signal recognition particle</keyword>
<evidence type="ECO:0000256" key="3">
    <source>
        <dbReference type="ARBA" id="ARBA00008910"/>
    </source>
</evidence>
<dbReference type="EMBL" id="HAAD01005219">
    <property type="protein sequence ID" value="CDG71451.1"/>
    <property type="molecule type" value="mRNA"/>
</dbReference>
<evidence type="ECO:0000256" key="8">
    <source>
        <dbReference type="ARBA" id="ARBA00023274"/>
    </source>
</evidence>
<evidence type="ECO:0000256" key="5">
    <source>
        <dbReference type="ARBA" id="ARBA00022884"/>
    </source>
</evidence>
<dbReference type="FunFam" id="3.30.56.30:FF:000002">
    <property type="entry name" value="Signal recognition particle 19kDa"/>
    <property type="match status" value="1"/>
</dbReference>
<evidence type="ECO:0000256" key="9">
    <source>
        <dbReference type="ARBA" id="ARBA00045518"/>
    </source>
</evidence>
<feature type="region of interest" description="Disordered" evidence="10">
    <location>
        <begin position="119"/>
        <end position="142"/>
    </location>
</feature>
<proteinExistence type="evidence at transcript level"/>
<feature type="non-terminal residue" evidence="11">
    <location>
        <position position="1"/>
    </location>
</feature>
<evidence type="ECO:0000256" key="2">
    <source>
        <dbReference type="ARBA" id="ARBA00004604"/>
    </source>
</evidence>
<evidence type="ECO:0000256" key="7">
    <source>
        <dbReference type="ARBA" id="ARBA00023242"/>
    </source>
</evidence>
<keyword evidence="4" id="KW-0963">Cytoplasm</keyword>
<dbReference type="SUPFAM" id="SSF69695">
    <property type="entry name" value="SRP19"/>
    <property type="match status" value="1"/>
</dbReference>
<dbReference type="InterPro" id="IPR036521">
    <property type="entry name" value="SRP19-like_sf"/>
</dbReference>
<sequence>FKMAHNTSDPSSQQRWVIIYPSYINSCRTKEEGRKIAKSKAVENPKAAEIRDVLQYHNFNTLLEENKQYPRDSFKDALCKGRVKVQIKQADGTPVSLQYPTRKALMLLLAEMIPKLKGRQLKGASAETAGSTTNSKKKTKKK</sequence>
<accession>T2MH64</accession>
<keyword evidence="8" id="KW-0687">Ribonucleoprotein</keyword>
<keyword evidence="5" id="KW-0694">RNA-binding</keyword>
<gene>
    <name evidence="11" type="primary">SRP19</name>
</gene>